<dbReference type="EMBL" id="JASNJD010000011">
    <property type="protein sequence ID" value="MDK3019066.1"/>
    <property type="molecule type" value="Genomic_DNA"/>
</dbReference>
<accession>A0ABT7F378</accession>
<keyword evidence="3" id="KW-1185">Reference proteome</keyword>
<evidence type="ECO:0000256" key="1">
    <source>
        <dbReference type="ARBA" id="ARBA00038414"/>
    </source>
</evidence>
<dbReference type="InterPro" id="IPR052186">
    <property type="entry name" value="Hydantoin_racemase-like"/>
</dbReference>
<sequence length="212" mass="21560">MRLLYLNPNSTGSMTDGIVTAARQAVPGVEVLGWTNHDGPPAIQGPQDGARAVSGLLSRLPEARAAGVDAIVIACFDDTGLEQLRAEAHCPVIGIGQAAMAVAALHRGRFGIVTTLDVSVPVIETNVTAYGHRAACAGVLASGLPVLEVEAGGAAVEAQLVRTILRSRDNGAEVIVLGCAGMSRLKAPLARQSGATLLDGVQCSAHLACALA</sequence>
<dbReference type="Gene3D" id="3.40.50.12500">
    <property type="match status" value="1"/>
</dbReference>
<dbReference type="PANTHER" id="PTHR28047">
    <property type="entry name" value="PROTEIN DCG1"/>
    <property type="match status" value="1"/>
</dbReference>
<dbReference type="PANTHER" id="PTHR28047:SF5">
    <property type="entry name" value="PROTEIN DCG1"/>
    <property type="match status" value="1"/>
</dbReference>
<comment type="similarity">
    <text evidence="1">Belongs to the HyuE racemase family.</text>
</comment>
<evidence type="ECO:0000313" key="2">
    <source>
        <dbReference type="EMBL" id="MDK3019066.1"/>
    </source>
</evidence>
<reference evidence="2 3" key="1">
    <citation type="submission" date="2023-05" db="EMBL/GenBank/DDBJ databases">
        <title>Pseudodonghicola sp. nov.</title>
        <authorList>
            <person name="Huang J."/>
        </authorList>
    </citation>
    <scope>NUCLEOTIDE SEQUENCE [LARGE SCALE GENOMIC DNA]</scope>
    <source>
        <strain evidence="2 3">IC7</strain>
    </source>
</reference>
<name>A0ABT7F378_9RHOB</name>
<organism evidence="2 3">
    <name type="scientific">Pseudodonghicola flavimaris</name>
    <dbReference type="NCBI Taxonomy" id="3050036"/>
    <lineage>
        <taxon>Bacteria</taxon>
        <taxon>Pseudomonadati</taxon>
        <taxon>Pseudomonadota</taxon>
        <taxon>Alphaproteobacteria</taxon>
        <taxon>Rhodobacterales</taxon>
        <taxon>Paracoccaceae</taxon>
        <taxon>Pseudodonghicola</taxon>
    </lineage>
</organism>
<comment type="caution">
    <text evidence="2">The sequence shown here is derived from an EMBL/GenBank/DDBJ whole genome shotgun (WGS) entry which is preliminary data.</text>
</comment>
<dbReference type="Pfam" id="PF01177">
    <property type="entry name" value="Asp_Glu_race"/>
    <property type="match status" value="1"/>
</dbReference>
<dbReference type="InterPro" id="IPR053714">
    <property type="entry name" value="Iso_Racemase_Enz_sf"/>
</dbReference>
<dbReference type="InterPro" id="IPR015942">
    <property type="entry name" value="Asp/Glu/hydantoin_racemase"/>
</dbReference>
<evidence type="ECO:0000313" key="3">
    <source>
        <dbReference type="Proteomes" id="UP001243757"/>
    </source>
</evidence>
<dbReference type="Proteomes" id="UP001243757">
    <property type="component" value="Unassembled WGS sequence"/>
</dbReference>
<dbReference type="RefSeq" id="WP_284481867.1">
    <property type="nucleotide sequence ID" value="NZ_JASNJD010000011.1"/>
</dbReference>
<gene>
    <name evidence="2" type="ORF">QO033_15390</name>
</gene>
<protein>
    <submittedName>
        <fullName evidence="2">Aspartate/glutamate racemase family protein</fullName>
    </submittedName>
</protein>
<proteinExistence type="inferred from homology"/>